<dbReference type="Proteomes" id="UP000184474">
    <property type="component" value="Unassembled WGS sequence"/>
</dbReference>
<dbReference type="EMBL" id="FRAA01000011">
    <property type="protein sequence ID" value="SHK91113.1"/>
    <property type="molecule type" value="Genomic_DNA"/>
</dbReference>
<dbReference type="PRINTS" id="PR00413">
    <property type="entry name" value="HADHALOGNASE"/>
</dbReference>
<gene>
    <name evidence="1" type="ORF">SAMN04488028_11134</name>
</gene>
<dbReference type="SUPFAM" id="SSF56784">
    <property type="entry name" value="HAD-like"/>
    <property type="match status" value="1"/>
</dbReference>
<dbReference type="SFLD" id="SFLDS00003">
    <property type="entry name" value="Haloacid_Dehalogenase"/>
    <property type="match status" value="1"/>
</dbReference>
<dbReference type="NCBIfam" id="TIGR01509">
    <property type="entry name" value="HAD-SF-IA-v3"/>
    <property type="match status" value="1"/>
</dbReference>
<proteinExistence type="predicted"/>
<dbReference type="RefSeq" id="WP_073125370.1">
    <property type="nucleotide sequence ID" value="NZ_FRAA01000011.1"/>
</dbReference>
<dbReference type="InterPro" id="IPR036412">
    <property type="entry name" value="HAD-like_sf"/>
</dbReference>
<dbReference type="GO" id="GO:0050308">
    <property type="term" value="F:sugar-phosphatase activity"/>
    <property type="evidence" value="ECO:0007669"/>
    <property type="project" value="TreeGrafter"/>
</dbReference>
<dbReference type="Gene3D" id="1.10.150.240">
    <property type="entry name" value="Putative phosphatase, domain 2"/>
    <property type="match status" value="1"/>
</dbReference>
<dbReference type="Gene3D" id="3.40.50.1000">
    <property type="entry name" value="HAD superfamily/HAD-like"/>
    <property type="match status" value="1"/>
</dbReference>
<accession>A0A1M6WBD9</accession>
<dbReference type="Pfam" id="PF13419">
    <property type="entry name" value="HAD_2"/>
    <property type="match status" value="1"/>
</dbReference>
<reference evidence="2" key="1">
    <citation type="submission" date="2016-11" db="EMBL/GenBank/DDBJ databases">
        <authorList>
            <person name="Varghese N."/>
            <person name="Submissions S."/>
        </authorList>
    </citation>
    <scope>NUCLEOTIDE SEQUENCE [LARGE SCALE GENOMIC DNA]</scope>
    <source>
        <strain evidence="2">DSM 26134</strain>
    </source>
</reference>
<dbReference type="AlphaFoldDB" id="A0A1M6WBD9"/>
<dbReference type="SFLD" id="SFLDG01129">
    <property type="entry name" value="C1.5:_HAD__Beta-PGM__Phosphata"/>
    <property type="match status" value="1"/>
</dbReference>
<dbReference type="STRING" id="156994.SAMN04488028_11134"/>
<keyword evidence="2" id="KW-1185">Reference proteome</keyword>
<evidence type="ECO:0000313" key="1">
    <source>
        <dbReference type="EMBL" id="SHK91113.1"/>
    </source>
</evidence>
<dbReference type="PANTHER" id="PTHR43481:SF4">
    <property type="entry name" value="GLYCEROL-1-PHOSPHATE PHOSPHOHYDROLASE 1-RELATED"/>
    <property type="match status" value="1"/>
</dbReference>
<dbReference type="InterPro" id="IPR006439">
    <property type="entry name" value="HAD-SF_hydro_IA"/>
</dbReference>
<dbReference type="InterPro" id="IPR023198">
    <property type="entry name" value="PGP-like_dom2"/>
</dbReference>
<dbReference type="PANTHER" id="PTHR43481">
    <property type="entry name" value="FRUCTOSE-1-PHOSPHATE PHOSPHATASE"/>
    <property type="match status" value="1"/>
</dbReference>
<name>A0A1M6WBD9_REIAG</name>
<dbReference type="InterPro" id="IPR051806">
    <property type="entry name" value="HAD-like_SPP"/>
</dbReference>
<sequence length="197" mass="22058">MQTVTIPVPAGVKGLIFDLDGTIIDSMPLHFKAYNHSLVPWDITYPHDVFLSRGGIPTRDTMHMIGEENGITDFDVEAALRRKREYVDINLHEITLIEPMMNIIRAYHGKLPMAVGTGSNRETVTRMFKMFGLGDYFEHVVTATDVSQFKPHPETFLRCAELIGIDPIDCVVYEDGKPGMVAAETAGMQVVDVTQYL</sequence>
<evidence type="ECO:0000313" key="2">
    <source>
        <dbReference type="Proteomes" id="UP000184474"/>
    </source>
</evidence>
<organism evidence="1 2">
    <name type="scientific">Reichenbachiella agariperforans</name>
    <dbReference type="NCBI Taxonomy" id="156994"/>
    <lineage>
        <taxon>Bacteria</taxon>
        <taxon>Pseudomonadati</taxon>
        <taxon>Bacteroidota</taxon>
        <taxon>Cytophagia</taxon>
        <taxon>Cytophagales</taxon>
        <taxon>Reichenbachiellaceae</taxon>
        <taxon>Reichenbachiella</taxon>
    </lineage>
</organism>
<protein>
    <submittedName>
        <fullName evidence="1">Haloacid dehalogenase superfamily, subfamily IA, variant 3 with third motif having DD or ED</fullName>
    </submittedName>
</protein>
<dbReference type="InterPro" id="IPR023214">
    <property type="entry name" value="HAD_sf"/>
</dbReference>
<dbReference type="CDD" id="cd07505">
    <property type="entry name" value="HAD_BPGM-like"/>
    <property type="match status" value="1"/>
</dbReference>
<dbReference type="InterPro" id="IPR041492">
    <property type="entry name" value="HAD_2"/>
</dbReference>